<feature type="domain" description="Histidine kinase" evidence="9">
    <location>
        <begin position="190"/>
        <end position="387"/>
    </location>
</feature>
<keyword evidence="6 10" id="KW-0418">Kinase</keyword>
<dbReference type="AlphaFoldDB" id="A0A1I2Q4L0"/>
<keyword evidence="11" id="KW-1185">Reference proteome</keyword>
<sequence length="389" mass="43592">MIDKLRLWGGFLPLLFSSRRNHHVSYKPPSSDYSEMALDIAMSPDLGQTLPVLINSIQNDFKRALGCDLFLLLPGTSNNELTVYHATSVSPLPGQTNQLRYHCKANTGFGNNPSGLKITAFEGTIHAEQIALSTGNQPGWLMLTFPNSLPGAEFIQRNTSPLNKSLSRGLIAWQQQQTRIEKAISSERQAHAAELHDSMAQVLGYMRMRTAKLATLCEERRYEPLKGLADDLSTQAHSAYRQTRELIVNSRLSMQGCTLKEAIYKSVQEFEERSGIVFEVDNRTLNATHITSPDDLQILYIVREALSNIVRHSRASHARVILLPDKNRCLLIKIQDNGTGIAIKQGRHDSFGLKIMQERADRIKARLAILPRLGNGTSVELTVPWRELK</sequence>
<dbReference type="Gene3D" id="3.30.565.10">
    <property type="entry name" value="Histidine kinase-like ATPase, C-terminal domain"/>
    <property type="match status" value="1"/>
</dbReference>
<dbReference type="GO" id="GO:0046983">
    <property type="term" value="F:protein dimerization activity"/>
    <property type="evidence" value="ECO:0007669"/>
    <property type="project" value="InterPro"/>
</dbReference>
<dbReference type="Proteomes" id="UP000198623">
    <property type="component" value="Unassembled WGS sequence"/>
</dbReference>
<evidence type="ECO:0000256" key="7">
    <source>
        <dbReference type="ARBA" id="ARBA00022840"/>
    </source>
</evidence>
<evidence type="ECO:0000313" key="11">
    <source>
        <dbReference type="Proteomes" id="UP000198623"/>
    </source>
</evidence>
<keyword evidence="5" id="KW-0547">Nucleotide-binding</keyword>
<dbReference type="PANTHER" id="PTHR24421:SF10">
    <property type="entry name" value="NITRATE_NITRITE SENSOR PROTEIN NARQ"/>
    <property type="match status" value="1"/>
</dbReference>
<evidence type="ECO:0000256" key="8">
    <source>
        <dbReference type="ARBA" id="ARBA00023012"/>
    </source>
</evidence>
<evidence type="ECO:0000256" key="2">
    <source>
        <dbReference type="ARBA" id="ARBA00012438"/>
    </source>
</evidence>
<dbReference type="InterPro" id="IPR005467">
    <property type="entry name" value="His_kinase_dom"/>
</dbReference>
<dbReference type="EMBL" id="FOOU01000004">
    <property type="protein sequence ID" value="SFG20776.1"/>
    <property type="molecule type" value="Genomic_DNA"/>
</dbReference>
<comment type="catalytic activity">
    <reaction evidence="1">
        <text>ATP + protein L-histidine = ADP + protein N-phospho-L-histidine.</text>
        <dbReference type="EC" id="2.7.13.3"/>
    </reaction>
</comment>
<evidence type="ECO:0000313" key="10">
    <source>
        <dbReference type="EMBL" id="SFG20776.1"/>
    </source>
</evidence>
<keyword evidence="8" id="KW-0902">Two-component regulatory system</keyword>
<evidence type="ECO:0000259" key="9">
    <source>
        <dbReference type="PROSITE" id="PS50109"/>
    </source>
</evidence>
<dbReference type="SUPFAM" id="SSF55874">
    <property type="entry name" value="ATPase domain of HSP90 chaperone/DNA topoisomerase II/histidine kinase"/>
    <property type="match status" value="1"/>
</dbReference>
<proteinExistence type="predicted"/>
<dbReference type="OrthoDB" id="9811306at2"/>
<evidence type="ECO:0000256" key="4">
    <source>
        <dbReference type="ARBA" id="ARBA00022679"/>
    </source>
</evidence>
<dbReference type="SMART" id="SM00387">
    <property type="entry name" value="HATPase_c"/>
    <property type="match status" value="1"/>
</dbReference>
<keyword evidence="3" id="KW-0597">Phosphoprotein</keyword>
<name>A0A1I2Q4L0_9GAMM</name>
<evidence type="ECO:0000256" key="3">
    <source>
        <dbReference type="ARBA" id="ARBA00022553"/>
    </source>
</evidence>
<gene>
    <name evidence="10" type="ORF">SAMN05216175_104123</name>
</gene>
<dbReference type="InterPro" id="IPR011712">
    <property type="entry name" value="Sig_transdc_His_kin_sub3_dim/P"/>
</dbReference>
<reference evidence="11" key="1">
    <citation type="submission" date="2016-10" db="EMBL/GenBank/DDBJ databases">
        <authorList>
            <person name="Varghese N."/>
            <person name="Submissions S."/>
        </authorList>
    </citation>
    <scope>NUCLEOTIDE SEQUENCE [LARGE SCALE GENOMIC DNA]</scope>
    <source>
        <strain evidence="11">CGMCC 1.10971</strain>
    </source>
</reference>
<organism evidence="10 11">
    <name type="scientific">Neptunomonas qingdaonensis</name>
    <dbReference type="NCBI Taxonomy" id="1045558"/>
    <lineage>
        <taxon>Bacteria</taxon>
        <taxon>Pseudomonadati</taxon>
        <taxon>Pseudomonadota</taxon>
        <taxon>Gammaproteobacteria</taxon>
        <taxon>Oceanospirillales</taxon>
        <taxon>Oceanospirillaceae</taxon>
        <taxon>Neptunomonas</taxon>
    </lineage>
</organism>
<dbReference type="STRING" id="1045558.SAMN05216175_104123"/>
<evidence type="ECO:0000256" key="6">
    <source>
        <dbReference type="ARBA" id="ARBA00022777"/>
    </source>
</evidence>
<dbReference type="RefSeq" id="WP_143083746.1">
    <property type="nucleotide sequence ID" value="NZ_FOOU01000004.1"/>
</dbReference>
<dbReference type="Pfam" id="PF07730">
    <property type="entry name" value="HisKA_3"/>
    <property type="match status" value="1"/>
</dbReference>
<dbReference type="CDD" id="cd16917">
    <property type="entry name" value="HATPase_UhpB-NarQ-NarX-like"/>
    <property type="match status" value="1"/>
</dbReference>
<evidence type="ECO:0000256" key="5">
    <source>
        <dbReference type="ARBA" id="ARBA00022741"/>
    </source>
</evidence>
<dbReference type="InterPro" id="IPR003594">
    <property type="entry name" value="HATPase_dom"/>
</dbReference>
<dbReference type="InterPro" id="IPR050482">
    <property type="entry name" value="Sensor_HK_TwoCompSys"/>
</dbReference>
<dbReference type="Gene3D" id="1.20.5.1930">
    <property type="match status" value="1"/>
</dbReference>
<protein>
    <recommendedName>
        <fullName evidence="2">histidine kinase</fullName>
        <ecNumber evidence="2">2.7.13.3</ecNumber>
    </recommendedName>
</protein>
<dbReference type="EC" id="2.7.13.3" evidence="2"/>
<dbReference type="PROSITE" id="PS50109">
    <property type="entry name" value="HIS_KIN"/>
    <property type="match status" value="1"/>
</dbReference>
<keyword evidence="7" id="KW-0067">ATP-binding</keyword>
<dbReference type="PANTHER" id="PTHR24421">
    <property type="entry name" value="NITRATE/NITRITE SENSOR PROTEIN NARX-RELATED"/>
    <property type="match status" value="1"/>
</dbReference>
<dbReference type="GO" id="GO:0005524">
    <property type="term" value="F:ATP binding"/>
    <property type="evidence" value="ECO:0007669"/>
    <property type="project" value="UniProtKB-KW"/>
</dbReference>
<dbReference type="GO" id="GO:0000155">
    <property type="term" value="F:phosphorelay sensor kinase activity"/>
    <property type="evidence" value="ECO:0007669"/>
    <property type="project" value="InterPro"/>
</dbReference>
<dbReference type="GO" id="GO:0016020">
    <property type="term" value="C:membrane"/>
    <property type="evidence" value="ECO:0007669"/>
    <property type="project" value="InterPro"/>
</dbReference>
<dbReference type="InterPro" id="IPR036890">
    <property type="entry name" value="HATPase_C_sf"/>
</dbReference>
<keyword evidence="4" id="KW-0808">Transferase</keyword>
<evidence type="ECO:0000256" key="1">
    <source>
        <dbReference type="ARBA" id="ARBA00000085"/>
    </source>
</evidence>
<dbReference type="Pfam" id="PF02518">
    <property type="entry name" value="HATPase_c"/>
    <property type="match status" value="1"/>
</dbReference>
<accession>A0A1I2Q4L0</accession>